<dbReference type="NCBIfam" id="TIGR02118">
    <property type="entry name" value="EthD family reductase"/>
    <property type="match status" value="1"/>
</dbReference>
<proteinExistence type="predicted"/>
<reference evidence="2 3" key="1">
    <citation type="submission" date="2020-11" db="EMBL/GenBank/DDBJ databases">
        <title>The genome sequence of Erythrobacter sp. 6D36.</title>
        <authorList>
            <person name="Liu Y."/>
        </authorList>
    </citation>
    <scope>NUCLEOTIDE SEQUENCE [LARGE SCALE GENOMIC DNA]</scope>
    <source>
        <strain evidence="2 3">6D36</strain>
    </source>
</reference>
<evidence type="ECO:0000259" key="1">
    <source>
        <dbReference type="Pfam" id="PF07110"/>
    </source>
</evidence>
<dbReference type="InterPro" id="IPR011008">
    <property type="entry name" value="Dimeric_a/b-barrel"/>
</dbReference>
<keyword evidence="3" id="KW-1185">Reference proteome</keyword>
<dbReference type="KEGG" id="qso:IRL76_00260"/>
<feature type="domain" description="EthD" evidence="1">
    <location>
        <begin position="12"/>
        <end position="111"/>
    </location>
</feature>
<dbReference type="RefSeq" id="WP_200982079.1">
    <property type="nucleotide sequence ID" value="NZ_CP064654.1"/>
</dbReference>
<dbReference type="GO" id="GO:0016491">
    <property type="term" value="F:oxidoreductase activity"/>
    <property type="evidence" value="ECO:0007669"/>
    <property type="project" value="InterPro"/>
</dbReference>
<evidence type="ECO:0000313" key="2">
    <source>
        <dbReference type="EMBL" id="QPC99060.1"/>
    </source>
</evidence>
<dbReference type="AlphaFoldDB" id="A0A7S8IV39"/>
<gene>
    <name evidence="2" type="ORF">IRL76_00260</name>
</gene>
<dbReference type="SUPFAM" id="SSF54909">
    <property type="entry name" value="Dimeric alpha+beta barrel"/>
    <property type="match status" value="1"/>
</dbReference>
<dbReference type="EMBL" id="CP064654">
    <property type="protein sequence ID" value="QPC99060.1"/>
    <property type="molecule type" value="Genomic_DNA"/>
</dbReference>
<dbReference type="Gene3D" id="3.30.70.100">
    <property type="match status" value="1"/>
</dbReference>
<sequence>MIKLTYCLHRLPSLTREEFQRYWRETHAPLVAAASEALGIKRYVQCHTVESAIGDGTADGRNMPHGEGEDYDGVAELWFDSEDAVAAMTATQEGLRHAHILLEDERNFIDFTRSRAFIGSENVVIG</sequence>
<organism evidence="2 3">
    <name type="scientific">Qipengyuania soli</name>
    <dbReference type="NCBI Taxonomy" id="2782568"/>
    <lineage>
        <taxon>Bacteria</taxon>
        <taxon>Pseudomonadati</taxon>
        <taxon>Pseudomonadota</taxon>
        <taxon>Alphaproteobacteria</taxon>
        <taxon>Sphingomonadales</taxon>
        <taxon>Erythrobacteraceae</taxon>
        <taxon>Qipengyuania</taxon>
    </lineage>
</organism>
<dbReference type="Proteomes" id="UP000594459">
    <property type="component" value="Chromosome"/>
</dbReference>
<dbReference type="Pfam" id="PF07110">
    <property type="entry name" value="EthD"/>
    <property type="match status" value="1"/>
</dbReference>
<protein>
    <submittedName>
        <fullName evidence="2">EthD domain-containing protein</fullName>
    </submittedName>
</protein>
<accession>A0A7S8IV39</accession>
<name>A0A7S8IV39_9SPHN</name>
<dbReference type="InterPro" id="IPR009799">
    <property type="entry name" value="EthD_dom"/>
</dbReference>
<evidence type="ECO:0000313" key="3">
    <source>
        <dbReference type="Proteomes" id="UP000594459"/>
    </source>
</evidence>